<evidence type="ECO:0000256" key="3">
    <source>
        <dbReference type="ARBA" id="ARBA00022989"/>
    </source>
</evidence>
<feature type="transmembrane region" description="Helical" evidence="5">
    <location>
        <begin position="82"/>
        <end position="102"/>
    </location>
</feature>
<dbReference type="Proteomes" id="UP000530514">
    <property type="component" value="Unassembled WGS sequence"/>
</dbReference>
<feature type="domain" description="NfeD-like C-terminal" evidence="6">
    <location>
        <begin position="158"/>
        <end position="212"/>
    </location>
</feature>
<sequence>MYEIAQFLTNPYVMGVIVAIGLIGIAVELMSPGFGAPGIIGLICFFFYFWAHFTMGTVSWGAPALFVLGAVLLVLELMLPTLGILGVIGFVMILASIVMAAADLWAGLTALVIGFVLAGIILWVLIRFIGLKASWNRIVLKAEQRNEEGYVSAKKRRDLLGMEGVAVTQLRPSGFARFGERKEDVVSEGEIIPQGAKVKVIAVEGARVVVRKIED</sequence>
<protein>
    <recommendedName>
        <fullName evidence="10">NfeD-like C-terminal domain-containing protein</fullName>
    </recommendedName>
</protein>
<reference evidence="8 9" key="1">
    <citation type="submission" date="2020-07" db="EMBL/GenBank/DDBJ databases">
        <authorList>
            <person name="Feng H."/>
        </authorList>
    </citation>
    <scope>NUCLEOTIDE SEQUENCE [LARGE SCALE GENOMIC DNA]</scope>
    <source>
        <strain evidence="9">s-11</strain>
    </source>
</reference>
<dbReference type="PANTHER" id="PTHR33507">
    <property type="entry name" value="INNER MEMBRANE PROTEIN YBBJ"/>
    <property type="match status" value="1"/>
</dbReference>
<dbReference type="Pfam" id="PF01957">
    <property type="entry name" value="NfeD"/>
    <property type="match status" value="1"/>
</dbReference>
<dbReference type="AlphaFoldDB" id="A0A7W2AIA1"/>
<dbReference type="GO" id="GO:0005886">
    <property type="term" value="C:plasma membrane"/>
    <property type="evidence" value="ECO:0007669"/>
    <property type="project" value="TreeGrafter"/>
</dbReference>
<dbReference type="InterPro" id="IPR052165">
    <property type="entry name" value="Membrane_assoc_protease"/>
</dbReference>
<gene>
    <name evidence="8" type="ORF">H1164_06945</name>
</gene>
<dbReference type="EMBL" id="JACEIP010000008">
    <property type="protein sequence ID" value="MBA4542638.1"/>
    <property type="molecule type" value="Genomic_DNA"/>
</dbReference>
<evidence type="ECO:0000259" key="7">
    <source>
        <dbReference type="Pfam" id="PF24961"/>
    </source>
</evidence>
<keyword evidence="2 5" id="KW-0812">Transmembrane</keyword>
<dbReference type="OrthoDB" id="9806253at2"/>
<dbReference type="Gene3D" id="2.40.50.140">
    <property type="entry name" value="Nucleic acid-binding proteins"/>
    <property type="match status" value="1"/>
</dbReference>
<organism evidence="8 9">
    <name type="scientific">Thermoactinomyces daqus</name>
    <dbReference type="NCBI Taxonomy" id="1329516"/>
    <lineage>
        <taxon>Bacteria</taxon>
        <taxon>Bacillati</taxon>
        <taxon>Bacillota</taxon>
        <taxon>Bacilli</taxon>
        <taxon>Bacillales</taxon>
        <taxon>Thermoactinomycetaceae</taxon>
        <taxon>Thermoactinomyces</taxon>
    </lineage>
</organism>
<evidence type="ECO:0000259" key="6">
    <source>
        <dbReference type="Pfam" id="PF01957"/>
    </source>
</evidence>
<evidence type="ECO:0008006" key="10">
    <source>
        <dbReference type="Google" id="ProtNLM"/>
    </source>
</evidence>
<keyword evidence="3 5" id="KW-1133">Transmembrane helix</keyword>
<dbReference type="InterPro" id="IPR012340">
    <property type="entry name" value="NA-bd_OB-fold"/>
</dbReference>
<dbReference type="InterPro" id="IPR002810">
    <property type="entry name" value="NfeD-like_C"/>
</dbReference>
<evidence type="ECO:0000256" key="1">
    <source>
        <dbReference type="ARBA" id="ARBA00004141"/>
    </source>
</evidence>
<feature type="transmembrane region" description="Helical" evidence="5">
    <location>
        <begin position="34"/>
        <end position="51"/>
    </location>
</feature>
<evidence type="ECO:0000313" key="8">
    <source>
        <dbReference type="EMBL" id="MBA4542638.1"/>
    </source>
</evidence>
<keyword evidence="9" id="KW-1185">Reference proteome</keyword>
<accession>A0A7W2AIA1</accession>
<proteinExistence type="predicted"/>
<feature type="transmembrane region" description="Helical" evidence="5">
    <location>
        <begin position="12"/>
        <end position="29"/>
    </location>
</feature>
<evidence type="ECO:0000256" key="5">
    <source>
        <dbReference type="SAM" id="Phobius"/>
    </source>
</evidence>
<evidence type="ECO:0000256" key="2">
    <source>
        <dbReference type="ARBA" id="ARBA00022692"/>
    </source>
</evidence>
<dbReference type="PANTHER" id="PTHR33507:SF3">
    <property type="entry name" value="INNER MEMBRANE PROTEIN YBBJ"/>
    <property type="match status" value="1"/>
</dbReference>
<feature type="domain" description="NfeD integral membrane" evidence="7">
    <location>
        <begin position="13"/>
        <end position="127"/>
    </location>
</feature>
<dbReference type="RefSeq" id="WP_052154348.1">
    <property type="nucleotide sequence ID" value="NZ_JACEIP010000008.1"/>
</dbReference>
<dbReference type="InterPro" id="IPR056739">
    <property type="entry name" value="NfeD_membrane"/>
</dbReference>
<keyword evidence="4 5" id="KW-0472">Membrane</keyword>
<evidence type="ECO:0000313" key="9">
    <source>
        <dbReference type="Proteomes" id="UP000530514"/>
    </source>
</evidence>
<comment type="subcellular location">
    <subcellularLocation>
        <location evidence="1">Membrane</location>
        <topology evidence="1">Multi-pass membrane protein</topology>
    </subcellularLocation>
</comment>
<comment type="caution">
    <text evidence="8">The sequence shown here is derived from an EMBL/GenBank/DDBJ whole genome shotgun (WGS) entry which is preliminary data.</text>
</comment>
<dbReference type="Pfam" id="PF24961">
    <property type="entry name" value="NfeD_membrane"/>
    <property type="match status" value="1"/>
</dbReference>
<feature type="transmembrane region" description="Helical" evidence="5">
    <location>
        <begin position="108"/>
        <end position="129"/>
    </location>
</feature>
<evidence type="ECO:0000256" key="4">
    <source>
        <dbReference type="ARBA" id="ARBA00023136"/>
    </source>
</evidence>
<name>A0A7W2AIA1_9BACL</name>